<keyword evidence="19" id="KW-1185">Reference proteome</keyword>
<keyword evidence="14 16" id="KW-0961">Cell wall biogenesis/degradation</keyword>
<dbReference type="SUPFAM" id="SSF56176">
    <property type="entry name" value="FAD-binding/transporter-associated domain-like"/>
    <property type="match status" value="1"/>
</dbReference>
<keyword evidence="9 16" id="KW-0521">NADP</keyword>
<feature type="active site" evidence="16">
    <location>
        <position position="293"/>
    </location>
</feature>
<evidence type="ECO:0000256" key="8">
    <source>
        <dbReference type="ARBA" id="ARBA00022827"/>
    </source>
</evidence>
<evidence type="ECO:0000256" key="4">
    <source>
        <dbReference type="ARBA" id="ARBA00004752"/>
    </source>
</evidence>
<dbReference type="InterPro" id="IPR006094">
    <property type="entry name" value="Oxid_FAD_bind_N"/>
</dbReference>
<comment type="pathway">
    <text evidence="4 16">Cell wall biogenesis; peptidoglycan biosynthesis.</text>
</comment>
<keyword evidence="8 16" id="KW-0274">FAD</keyword>
<evidence type="ECO:0000256" key="13">
    <source>
        <dbReference type="ARBA" id="ARBA00023306"/>
    </source>
</evidence>
<dbReference type="EMBL" id="LBFC01000022">
    <property type="protein sequence ID" value="ONN26816.1"/>
    <property type="molecule type" value="Genomic_DNA"/>
</dbReference>
<keyword evidence="5 16" id="KW-0963">Cytoplasm</keyword>
<evidence type="ECO:0000256" key="5">
    <source>
        <dbReference type="ARBA" id="ARBA00022490"/>
    </source>
</evidence>
<evidence type="ECO:0000256" key="2">
    <source>
        <dbReference type="ARBA" id="ARBA00003921"/>
    </source>
</evidence>
<keyword evidence="12 16" id="KW-0560">Oxidoreductase</keyword>
<keyword evidence="6 16" id="KW-0132">Cell division</keyword>
<evidence type="ECO:0000313" key="18">
    <source>
        <dbReference type="EMBL" id="ONN26816.1"/>
    </source>
</evidence>
<dbReference type="Gene3D" id="3.30.465.10">
    <property type="match status" value="1"/>
</dbReference>
<dbReference type="InterPro" id="IPR036635">
    <property type="entry name" value="MurB_C_sf"/>
</dbReference>
<proteinExistence type="inferred from homology"/>
<organism evidence="18 19">
    <name type="scientific">Thermosipho affectus</name>
    <dbReference type="NCBI Taxonomy" id="660294"/>
    <lineage>
        <taxon>Bacteria</taxon>
        <taxon>Thermotogati</taxon>
        <taxon>Thermotogota</taxon>
        <taxon>Thermotogae</taxon>
        <taxon>Thermotogales</taxon>
        <taxon>Fervidobacteriaceae</taxon>
        <taxon>Thermosipho</taxon>
    </lineage>
</organism>
<dbReference type="PANTHER" id="PTHR21071:SF4">
    <property type="entry name" value="UDP-N-ACETYLENOLPYRUVOYLGLUCOSAMINE REDUCTASE"/>
    <property type="match status" value="1"/>
</dbReference>
<dbReference type="InterPro" id="IPR016169">
    <property type="entry name" value="FAD-bd_PCMH_sub2"/>
</dbReference>
<dbReference type="GO" id="GO:0008762">
    <property type="term" value="F:UDP-N-acetylmuramate dehydrogenase activity"/>
    <property type="evidence" value="ECO:0007669"/>
    <property type="project" value="UniProtKB-EC"/>
</dbReference>
<accession>A0ABX3II06</accession>
<evidence type="ECO:0000259" key="17">
    <source>
        <dbReference type="PROSITE" id="PS51387"/>
    </source>
</evidence>
<dbReference type="Gene3D" id="3.30.43.10">
    <property type="entry name" value="Uridine Diphospho-n-acetylenolpyruvylglucosamine Reductase, domain 2"/>
    <property type="match status" value="1"/>
</dbReference>
<evidence type="ECO:0000256" key="12">
    <source>
        <dbReference type="ARBA" id="ARBA00023002"/>
    </source>
</evidence>
<keyword evidence="10 16" id="KW-0133">Cell shape</keyword>
<evidence type="ECO:0000256" key="7">
    <source>
        <dbReference type="ARBA" id="ARBA00022630"/>
    </source>
</evidence>
<dbReference type="RefSeq" id="WP_077198670.1">
    <property type="nucleotide sequence ID" value="NZ_LBFC01000022.1"/>
</dbReference>
<comment type="caution">
    <text evidence="18">The sequence shown here is derived from an EMBL/GenBank/DDBJ whole genome shotgun (WGS) entry which is preliminary data.</text>
</comment>
<comment type="catalytic activity">
    <reaction evidence="15 16">
        <text>UDP-N-acetyl-alpha-D-muramate + NADP(+) = UDP-N-acetyl-3-O-(1-carboxyvinyl)-alpha-D-glucosamine + NADPH + H(+)</text>
        <dbReference type="Rhea" id="RHEA:12248"/>
        <dbReference type="ChEBI" id="CHEBI:15378"/>
        <dbReference type="ChEBI" id="CHEBI:57783"/>
        <dbReference type="ChEBI" id="CHEBI:58349"/>
        <dbReference type="ChEBI" id="CHEBI:68483"/>
        <dbReference type="ChEBI" id="CHEBI:70757"/>
        <dbReference type="EC" id="1.3.1.98"/>
    </reaction>
</comment>
<evidence type="ECO:0000256" key="10">
    <source>
        <dbReference type="ARBA" id="ARBA00022960"/>
    </source>
</evidence>
<comment type="cofactor">
    <cofactor evidence="1 16">
        <name>FAD</name>
        <dbReference type="ChEBI" id="CHEBI:57692"/>
    </cofactor>
</comment>
<evidence type="ECO:0000256" key="14">
    <source>
        <dbReference type="ARBA" id="ARBA00023316"/>
    </source>
</evidence>
<evidence type="ECO:0000256" key="15">
    <source>
        <dbReference type="ARBA" id="ARBA00048914"/>
    </source>
</evidence>
<evidence type="ECO:0000256" key="1">
    <source>
        <dbReference type="ARBA" id="ARBA00001974"/>
    </source>
</evidence>
<dbReference type="InterPro" id="IPR016166">
    <property type="entry name" value="FAD-bd_PCMH"/>
</dbReference>
<evidence type="ECO:0000256" key="6">
    <source>
        <dbReference type="ARBA" id="ARBA00022618"/>
    </source>
</evidence>
<evidence type="ECO:0000256" key="16">
    <source>
        <dbReference type="HAMAP-Rule" id="MF_00037"/>
    </source>
</evidence>
<dbReference type="PROSITE" id="PS51387">
    <property type="entry name" value="FAD_PCMH"/>
    <property type="match status" value="1"/>
</dbReference>
<comment type="similarity">
    <text evidence="16">Belongs to the MurB family.</text>
</comment>
<evidence type="ECO:0000313" key="19">
    <source>
        <dbReference type="Proteomes" id="UP000242616"/>
    </source>
</evidence>
<sequence length="297" mass="33776">MKYLKKIINILLELGNDVYTNEKLKCHVSFRIGGPVRLFVVPYSLESFVKTIKLFEGNVRILGNGTNVLPKDDFMDYNILSTEKLTEIVFEKDLLVCESGLNLKRLCLYALQHGFSGFEKAYGIPGSVGGAVYMNAGAFGWETANLVEFVDVYDGNKIRRLSKSELDFSYRNSIFKKNKGLFILRVGFKIFEGDKQKIFLEMNDIIKKRVEKQPLEFPSAGSVFKRPKENFYVGSAIEKIGLKGFNIGGAMISEKHAGFIINYNNATSKDVKDIINHVKNKIYEAYKVNLETEIEIW</sequence>
<dbReference type="EC" id="1.3.1.98" evidence="16"/>
<evidence type="ECO:0000256" key="3">
    <source>
        <dbReference type="ARBA" id="ARBA00004496"/>
    </source>
</evidence>
<gene>
    <name evidence="16" type="primary">murB</name>
    <name evidence="18" type="ORF">XJ44_08100</name>
</gene>
<dbReference type="SUPFAM" id="SSF56194">
    <property type="entry name" value="Uridine diphospho-N-Acetylenolpyruvylglucosamine reductase, MurB, C-terminal domain"/>
    <property type="match status" value="1"/>
</dbReference>
<dbReference type="NCBIfam" id="TIGR00179">
    <property type="entry name" value="murB"/>
    <property type="match status" value="1"/>
</dbReference>
<dbReference type="Proteomes" id="UP000242616">
    <property type="component" value="Unassembled WGS sequence"/>
</dbReference>
<dbReference type="Pfam" id="PF01565">
    <property type="entry name" value="FAD_binding_4"/>
    <property type="match status" value="1"/>
</dbReference>
<comment type="subcellular location">
    <subcellularLocation>
        <location evidence="3 16">Cytoplasm</location>
    </subcellularLocation>
</comment>
<dbReference type="InterPro" id="IPR003170">
    <property type="entry name" value="MurB"/>
</dbReference>
<dbReference type="InterPro" id="IPR011601">
    <property type="entry name" value="MurB_C"/>
</dbReference>
<dbReference type="InterPro" id="IPR016167">
    <property type="entry name" value="FAD-bd_PCMH_sub1"/>
</dbReference>
<keyword evidence="7 16" id="KW-0285">Flavoprotein</keyword>
<reference evidence="18 19" key="1">
    <citation type="submission" date="2015-06" db="EMBL/GenBank/DDBJ databases">
        <title>Genome sequencing of Thermotogales isolates from hydrothermal vents.</title>
        <authorList>
            <person name="Haverkamp T.H."/>
            <person name="Kublanov I.V."/>
            <person name="Nesbo C.L."/>
        </authorList>
    </citation>
    <scope>NUCLEOTIDE SEQUENCE [LARGE SCALE GENOMIC DNA]</scope>
    <source>
        <strain evidence="19">ik275mar</strain>
    </source>
</reference>
<dbReference type="Pfam" id="PF02873">
    <property type="entry name" value="MurB_C"/>
    <property type="match status" value="1"/>
</dbReference>
<dbReference type="Gene3D" id="3.90.78.10">
    <property type="entry name" value="UDP-N-acetylenolpyruvoylglucosamine reductase, C-terminal domain"/>
    <property type="match status" value="1"/>
</dbReference>
<keyword evidence="11 16" id="KW-0573">Peptidoglycan synthesis</keyword>
<protein>
    <recommendedName>
        <fullName evidence="16">UDP-N-acetylenolpyruvoylglucosamine reductase</fullName>
        <ecNumber evidence="16">1.3.1.98</ecNumber>
    </recommendedName>
    <alternativeName>
        <fullName evidence="16">UDP-N-acetylmuramate dehydrogenase</fullName>
    </alternativeName>
</protein>
<dbReference type="HAMAP" id="MF_00037">
    <property type="entry name" value="MurB"/>
    <property type="match status" value="1"/>
</dbReference>
<keyword evidence="13 16" id="KW-0131">Cell cycle</keyword>
<evidence type="ECO:0000256" key="11">
    <source>
        <dbReference type="ARBA" id="ARBA00022984"/>
    </source>
</evidence>
<feature type="active site" evidence="16">
    <location>
        <position position="171"/>
    </location>
</feature>
<dbReference type="PANTHER" id="PTHR21071">
    <property type="entry name" value="UDP-N-ACETYLENOLPYRUVOYLGLUCOSAMINE REDUCTASE"/>
    <property type="match status" value="1"/>
</dbReference>
<comment type="function">
    <text evidence="2 16">Cell wall formation.</text>
</comment>
<feature type="domain" description="FAD-binding PCMH-type" evidence="17">
    <location>
        <begin position="31"/>
        <end position="193"/>
    </location>
</feature>
<dbReference type="InterPro" id="IPR036318">
    <property type="entry name" value="FAD-bd_PCMH-like_sf"/>
</dbReference>
<name>A0ABX3II06_9BACT</name>
<dbReference type="NCBIfam" id="NF010480">
    <property type="entry name" value="PRK13905.1"/>
    <property type="match status" value="1"/>
</dbReference>
<feature type="active site" description="Proton donor" evidence="16">
    <location>
        <position position="222"/>
    </location>
</feature>
<evidence type="ECO:0000256" key="9">
    <source>
        <dbReference type="ARBA" id="ARBA00022857"/>
    </source>
</evidence>